<sequence length="94" mass="10745">MLLSKNGGFNRYSVISCQIFSKNLVNYIDLSLDCDIIKIRKKSEPVFTAEGCWTGAAFCMRSRQIFAGRLSFGKNIQKLYQSGKKARRDGVWRL</sequence>
<name>B0PA38_9FIRM</name>
<comment type="caution">
    <text evidence="1">The sequence shown here is derived from an EMBL/GenBank/DDBJ whole genome shotgun (WGS) entry which is preliminary data.</text>
</comment>
<dbReference type="AlphaFoldDB" id="B0PA38"/>
<protein>
    <submittedName>
        <fullName evidence="1">Uncharacterized protein</fullName>
    </submittedName>
</protein>
<keyword evidence="2" id="KW-1185">Reference proteome</keyword>
<evidence type="ECO:0000313" key="2">
    <source>
        <dbReference type="Proteomes" id="UP000003803"/>
    </source>
</evidence>
<evidence type="ECO:0000313" key="1">
    <source>
        <dbReference type="EMBL" id="EDS11716.1"/>
    </source>
</evidence>
<dbReference type="HOGENOM" id="CLU_2379942_0_0_9"/>
<gene>
    <name evidence="1" type="ORF">ANACOL_01607</name>
</gene>
<proteinExistence type="predicted"/>
<reference evidence="1" key="1">
    <citation type="submission" date="2007-11" db="EMBL/GenBank/DDBJ databases">
        <authorList>
            <person name="Fulton L."/>
            <person name="Clifton S."/>
            <person name="Fulton B."/>
            <person name="Xu J."/>
            <person name="Minx P."/>
            <person name="Pepin K.H."/>
            <person name="Johnson M."/>
            <person name="Thiruvilangam P."/>
            <person name="Bhonagiri V."/>
            <person name="Nash W.E."/>
            <person name="Mardis E.R."/>
            <person name="Wilson R.K."/>
        </authorList>
    </citation>
    <scope>NUCLEOTIDE SEQUENCE [LARGE SCALE GENOMIC DNA]</scope>
    <source>
        <strain evidence="1">DSM 17241</strain>
    </source>
</reference>
<dbReference type="Proteomes" id="UP000003803">
    <property type="component" value="Unassembled WGS sequence"/>
</dbReference>
<organism evidence="1 2">
    <name type="scientific">Anaerotruncus colihominis DSM 17241</name>
    <dbReference type="NCBI Taxonomy" id="445972"/>
    <lineage>
        <taxon>Bacteria</taxon>
        <taxon>Bacillati</taxon>
        <taxon>Bacillota</taxon>
        <taxon>Clostridia</taxon>
        <taxon>Eubacteriales</taxon>
        <taxon>Oscillospiraceae</taxon>
        <taxon>Anaerotruncus</taxon>
    </lineage>
</organism>
<reference evidence="1" key="2">
    <citation type="submission" date="2013-09" db="EMBL/GenBank/DDBJ databases">
        <title>Draft genome sequence of Anaerotruncus colihominis(DSM 17241).</title>
        <authorList>
            <person name="Sudarsanam P."/>
            <person name="Ley R."/>
            <person name="Guruge J."/>
            <person name="Turnbaugh P.J."/>
            <person name="Mahowald M."/>
            <person name="Liep D."/>
            <person name="Gordon J."/>
        </authorList>
    </citation>
    <scope>NUCLEOTIDE SEQUENCE</scope>
    <source>
        <strain evidence="1">DSM 17241</strain>
    </source>
</reference>
<dbReference type="EMBL" id="ABGD02000012">
    <property type="protein sequence ID" value="EDS11716.1"/>
    <property type="molecule type" value="Genomic_DNA"/>
</dbReference>
<accession>B0PA38</accession>